<dbReference type="GO" id="GO:0004523">
    <property type="term" value="F:RNA-DNA hybrid ribonuclease activity"/>
    <property type="evidence" value="ECO:0007669"/>
    <property type="project" value="InterPro"/>
</dbReference>
<feature type="domain" description="RNase H type-1" evidence="1">
    <location>
        <begin position="434"/>
        <end position="556"/>
    </location>
</feature>
<keyword evidence="4" id="KW-1185">Reference proteome</keyword>
<organism evidence="3 4">
    <name type="scientific">Lithocarpus litseifolius</name>
    <dbReference type="NCBI Taxonomy" id="425828"/>
    <lineage>
        <taxon>Eukaryota</taxon>
        <taxon>Viridiplantae</taxon>
        <taxon>Streptophyta</taxon>
        <taxon>Embryophyta</taxon>
        <taxon>Tracheophyta</taxon>
        <taxon>Spermatophyta</taxon>
        <taxon>Magnoliopsida</taxon>
        <taxon>eudicotyledons</taxon>
        <taxon>Gunneridae</taxon>
        <taxon>Pentapetalae</taxon>
        <taxon>rosids</taxon>
        <taxon>fabids</taxon>
        <taxon>Fagales</taxon>
        <taxon>Fagaceae</taxon>
        <taxon>Lithocarpus</taxon>
    </lineage>
</organism>
<proteinExistence type="predicted"/>
<dbReference type="Gene3D" id="3.30.420.10">
    <property type="entry name" value="Ribonuclease H-like superfamily/Ribonuclease H"/>
    <property type="match status" value="1"/>
</dbReference>
<dbReference type="InterPro" id="IPR052929">
    <property type="entry name" value="RNase_H-like_EbsB-rel"/>
</dbReference>
<name>A0AAW2CKB9_9ROSI</name>
<evidence type="ECO:0000313" key="4">
    <source>
        <dbReference type="Proteomes" id="UP001459277"/>
    </source>
</evidence>
<protein>
    <recommendedName>
        <fullName evidence="5">Reverse transcriptase zinc-binding domain-containing protein</fullName>
    </recommendedName>
</protein>
<dbReference type="SUPFAM" id="SSF53098">
    <property type="entry name" value="Ribonuclease H-like"/>
    <property type="match status" value="1"/>
</dbReference>
<dbReference type="InterPro" id="IPR036397">
    <property type="entry name" value="RNaseH_sf"/>
</dbReference>
<accession>A0AAW2CKB9</accession>
<dbReference type="GO" id="GO:0003676">
    <property type="term" value="F:nucleic acid binding"/>
    <property type="evidence" value="ECO:0007669"/>
    <property type="project" value="InterPro"/>
</dbReference>
<dbReference type="PANTHER" id="PTHR47074">
    <property type="entry name" value="BNAC02G40300D PROTEIN"/>
    <property type="match status" value="1"/>
</dbReference>
<dbReference type="InterPro" id="IPR012337">
    <property type="entry name" value="RNaseH-like_sf"/>
</dbReference>
<reference evidence="3 4" key="1">
    <citation type="submission" date="2024-01" db="EMBL/GenBank/DDBJ databases">
        <title>A telomere-to-telomere, gap-free genome of sweet tea (Lithocarpus litseifolius).</title>
        <authorList>
            <person name="Zhou J."/>
        </authorList>
    </citation>
    <scope>NUCLEOTIDE SEQUENCE [LARGE SCALE GENOMIC DNA]</scope>
    <source>
        <strain evidence="3">Zhou-2022a</strain>
        <tissue evidence="3">Leaf</tissue>
    </source>
</reference>
<sequence>MQGWKEKLLSQAGKEVMIKAVVQSIPAYSMGVFKLPVGLCKDIEAMIHKFWWGSSDSKKIHWVKWSSLCSSKSIGGMGFQDLQKFNNAMLAKQVWRLIHQKETLLFKVFSAKYFPNGSVLDALIHPKCSYAWRSILEVRDVINKGAIWRVGNGELIDIWRHRWLLDLHYSKIISPRANTLVIRVCELFVPHTKIWDPGKLALCFLPWEAEIVSQIQVCTDGEEDVLIWPLTADGEYSVRSAYHLLVAVEECLAPSSSSLAHNHNVWKQIWEMKVPNKIRHFIWRAAKDSLPTKVNLKARNVSMDVVCEGCGDYSESTLHSLWLCDQARAVWMSGPEFQFLIRKGCRSFVELLEHLFRVGSGLQVAEFATICWCLWQRRNRVRVSQPSWQIHEIEGQAKRMVREFWDANELEQQRSVRRPQARWSPPLAGTYKANFDAAIFEELQCVGLGIVFRDHSGQVITALSQRIGLSSTIVMAEALVARRAVEFARELSLFDVILEGDCLRVVQALNASGGCNTMYGHVVNETKWLGAVLRHCSYQHVGREGNKLAHCLVRRAVSSANTDVWIEDLPEDLDVVFQSDLS</sequence>
<dbReference type="CDD" id="cd06222">
    <property type="entry name" value="RNase_H_like"/>
    <property type="match status" value="1"/>
</dbReference>
<evidence type="ECO:0000259" key="1">
    <source>
        <dbReference type="Pfam" id="PF13456"/>
    </source>
</evidence>
<dbReference type="PANTHER" id="PTHR47074:SF48">
    <property type="entry name" value="POLYNUCLEOTIDYL TRANSFERASE, RIBONUCLEASE H-LIKE SUPERFAMILY PROTEIN"/>
    <property type="match status" value="1"/>
</dbReference>
<feature type="domain" description="Reverse transcriptase zinc-binding" evidence="2">
    <location>
        <begin position="236"/>
        <end position="331"/>
    </location>
</feature>
<comment type="caution">
    <text evidence="3">The sequence shown here is derived from an EMBL/GenBank/DDBJ whole genome shotgun (WGS) entry which is preliminary data.</text>
</comment>
<evidence type="ECO:0000313" key="3">
    <source>
        <dbReference type="EMBL" id="KAK9997495.1"/>
    </source>
</evidence>
<dbReference type="InterPro" id="IPR044730">
    <property type="entry name" value="RNase_H-like_dom_plant"/>
</dbReference>
<dbReference type="Pfam" id="PF13456">
    <property type="entry name" value="RVT_3"/>
    <property type="match status" value="1"/>
</dbReference>
<evidence type="ECO:0008006" key="5">
    <source>
        <dbReference type="Google" id="ProtNLM"/>
    </source>
</evidence>
<dbReference type="InterPro" id="IPR026960">
    <property type="entry name" value="RVT-Znf"/>
</dbReference>
<evidence type="ECO:0000259" key="2">
    <source>
        <dbReference type="Pfam" id="PF13966"/>
    </source>
</evidence>
<dbReference type="Proteomes" id="UP001459277">
    <property type="component" value="Unassembled WGS sequence"/>
</dbReference>
<dbReference type="Pfam" id="PF13966">
    <property type="entry name" value="zf-RVT"/>
    <property type="match status" value="1"/>
</dbReference>
<gene>
    <name evidence="3" type="ORF">SO802_022181</name>
</gene>
<dbReference type="AlphaFoldDB" id="A0AAW2CKB9"/>
<dbReference type="InterPro" id="IPR002156">
    <property type="entry name" value="RNaseH_domain"/>
</dbReference>
<dbReference type="EMBL" id="JAZDWU010000007">
    <property type="protein sequence ID" value="KAK9997495.1"/>
    <property type="molecule type" value="Genomic_DNA"/>
</dbReference>